<dbReference type="PANTHER" id="PTHR11266:SF93">
    <property type="entry name" value="INTEGRAL MEMBRANE PROTEIN 25D9-6"/>
    <property type="match status" value="1"/>
</dbReference>
<keyword evidence="4 6" id="KW-1133">Transmembrane helix</keyword>
<name>A0A8H7UMW9_9FUNG</name>
<reference evidence="7" key="1">
    <citation type="submission" date="2020-12" db="EMBL/GenBank/DDBJ databases">
        <title>Metabolic potential, ecology and presence of endohyphal bacteria is reflected in genomic diversity of Mucoromycotina.</title>
        <authorList>
            <person name="Muszewska A."/>
            <person name="Okrasinska A."/>
            <person name="Steczkiewicz K."/>
            <person name="Drgas O."/>
            <person name="Orlowska M."/>
            <person name="Perlinska-Lenart U."/>
            <person name="Aleksandrzak-Piekarczyk T."/>
            <person name="Szatraj K."/>
            <person name="Zielenkiewicz U."/>
            <person name="Pilsyk S."/>
            <person name="Malc E."/>
            <person name="Mieczkowski P."/>
            <person name="Kruszewska J.S."/>
            <person name="Biernat P."/>
            <person name="Pawlowska J."/>
        </authorList>
    </citation>
    <scope>NUCLEOTIDE SEQUENCE</scope>
    <source>
        <strain evidence="7">WA0000051536</strain>
    </source>
</reference>
<evidence type="ECO:0008006" key="9">
    <source>
        <dbReference type="Google" id="ProtNLM"/>
    </source>
</evidence>
<keyword evidence="5 6" id="KW-0472">Membrane</keyword>
<evidence type="ECO:0000256" key="3">
    <source>
        <dbReference type="ARBA" id="ARBA00022692"/>
    </source>
</evidence>
<dbReference type="AlphaFoldDB" id="A0A8H7UMW9"/>
<comment type="similarity">
    <text evidence="2 6">Belongs to the peroxisomal membrane protein PXMP2/4 family.</text>
</comment>
<dbReference type="EMBL" id="JAEPRA010000001">
    <property type="protein sequence ID" value="KAG2189080.1"/>
    <property type="molecule type" value="Genomic_DNA"/>
</dbReference>
<evidence type="ECO:0000313" key="7">
    <source>
        <dbReference type="EMBL" id="KAG2189080.1"/>
    </source>
</evidence>
<organism evidence="7 8">
    <name type="scientific">Umbelopsis vinacea</name>
    <dbReference type="NCBI Taxonomy" id="44442"/>
    <lineage>
        <taxon>Eukaryota</taxon>
        <taxon>Fungi</taxon>
        <taxon>Fungi incertae sedis</taxon>
        <taxon>Mucoromycota</taxon>
        <taxon>Mucoromycotina</taxon>
        <taxon>Umbelopsidomycetes</taxon>
        <taxon>Umbelopsidales</taxon>
        <taxon>Umbelopsidaceae</taxon>
        <taxon>Umbelopsis</taxon>
    </lineage>
</organism>
<comment type="caution">
    <text evidence="7">The sequence shown here is derived from an EMBL/GenBank/DDBJ whole genome shotgun (WGS) entry which is preliminary data.</text>
</comment>
<evidence type="ECO:0000256" key="2">
    <source>
        <dbReference type="ARBA" id="ARBA00006824"/>
    </source>
</evidence>
<accession>A0A8H7UMW9</accession>
<keyword evidence="3 6" id="KW-0812">Transmembrane</keyword>
<evidence type="ECO:0000256" key="1">
    <source>
        <dbReference type="ARBA" id="ARBA00004141"/>
    </source>
</evidence>
<feature type="transmembrane region" description="Helical" evidence="6">
    <location>
        <begin position="98"/>
        <end position="123"/>
    </location>
</feature>
<comment type="subcellular location">
    <subcellularLocation>
        <location evidence="1">Membrane</location>
        <topology evidence="1">Multi-pass membrane protein</topology>
    </subcellularLocation>
</comment>
<keyword evidence="8" id="KW-1185">Reference proteome</keyword>
<proteinExistence type="inferred from homology"/>
<dbReference type="GO" id="GO:0005778">
    <property type="term" value="C:peroxisomal membrane"/>
    <property type="evidence" value="ECO:0007669"/>
    <property type="project" value="TreeGrafter"/>
</dbReference>
<evidence type="ECO:0000313" key="8">
    <source>
        <dbReference type="Proteomes" id="UP000612746"/>
    </source>
</evidence>
<sequence>MAAAPANPSLLTMYLTELAAHPLRTKALTSAVLSGVQEFTAQKLSGTKPTSAGPVDKRVIQMTLYGLLVSGPLNHVLYDILNKVFAGKTGPKAKLLQLLASNLIISPIFNCVYISAMTIIAGARSPAQVIASVKNGWFQMQKVSWVISPITMTFAQNFLPPHTWVPFFNLVAFVFGTYMNTKIKRRRIQAEKEAHGKRQ</sequence>
<gene>
    <name evidence="7" type="ORF">INT44_004222</name>
</gene>
<evidence type="ECO:0000256" key="4">
    <source>
        <dbReference type="ARBA" id="ARBA00022989"/>
    </source>
</evidence>
<feature type="transmembrane region" description="Helical" evidence="6">
    <location>
        <begin position="162"/>
        <end position="179"/>
    </location>
</feature>
<dbReference type="PANTHER" id="PTHR11266">
    <property type="entry name" value="PEROXISOMAL MEMBRANE PROTEIN 2, PXMP2 MPV17"/>
    <property type="match status" value="1"/>
</dbReference>
<evidence type="ECO:0000256" key="6">
    <source>
        <dbReference type="RuleBase" id="RU363053"/>
    </source>
</evidence>
<dbReference type="OrthoDB" id="860at2759"/>
<dbReference type="Pfam" id="PF04117">
    <property type="entry name" value="Mpv17_PMP22"/>
    <property type="match status" value="1"/>
</dbReference>
<evidence type="ECO:0000256" key="5">
    <source>
        <dbReference type="ARBA" id="ARBA00023136"/>
    </source>
</evidence>
<dbReference type="Proteomes" id="UP000612746">
    <property type="component" value="Unassembled WGS sequence"/>
</dbReference>
<protein>
    <recommendedName>
        <fullName evidence="9">Integral membrane protein</fullName>
    </recommendedName>
</protein>
<dbReference type="InterPro" id="IPR007248">
    <property type="entry name" value="Mpv17_PMP22"/>
</dbReference>